<dbReference type="Proteomes" id="UP000307968">
    <property type="component" value="Chromosome"/>
</dbReference>
<evidence type="ECO:0000313" key="4">
    <source>
        <dbReference type="Proteomes" id="UP000307968"/>
    </source>
</evidence>
<dbReference type="GO" id="GO:1901135">
    <property type="term" value="P:carbohydrate derivative metabolic process"/>
    <property type="evidence" value="ECO:0007669"/>
    <property type="project" value="UniProtKB-ARBA"/>
</dbReference>
<dbReference type="Pfam" id="PF13439">
    <property type="entry name" value="Glyco_transf_4"/>
    <property type="match status" value="1"/>
</dbReference>
<accession>A0A4U9HY48</accession>
<proteinExistence type="predicted"/>
<evidence type="ECO:0000313" key="3">
    <source>
        <dbReference type="EMBL" id="VTP68611.1"/>
    </source>
</evidence>
<sequence>MKRLHVINLEKMGGAEKIFLQFLHNATAGSDSILCISNKIGPEIASELGDTPVLFANRIINDRALKYPVFLRKSALLRKIERQRADLVIFWDFVPNLARKIRNSKTIYYDHGCSWRFPLNAKTLGFFEKVDGCIAVSFASKRVLEERFKLTCPIEIVSNCVPPPTTISPKTVAPTTRVVLGTASRLVSLKGIGVSILTLHTLRQKSIDAELYIAGKGPDEAKLRELVTKLGVEKYVHFLGFQQDLTSFFDRIDFYISSPVTEPFGLSCMEALYHTVPVIFPLIDGQPEVIPDGECGVGIAPALTFEQYHALTGISIDFPHQVFNTVTQKMAPPLTLDPADCAQQILNVITQNRYLTLSNNAMHHANTKFDYTLFVKELERSFACFVN</sequence>
<dbReference type="GeneID" id="61763384"/>
<reference evidence="3 4" key="1">
    <citation type="submission" date="2019-05" db="EMBL/GenBank/DDBJ databases">
        <authorList>
            <consortium name="Pathogen Informatics"/>
        </authorList>
    </citation>
    <scope>NUCLEOTIDE SEQUENCE [LARGE SCALE GENOMIC DNA]</scope>
    <source>
        <strain evidence="3 4">NCTC12971</strain>
    </source>
</reference>
<dbReference type="RefSeq" id="WP_054307442.1">
    <property type="nucleotide sequence ID" value="NZ_CAMIPJ010000011.1"/>
</dbReference>
<dbReference type="SUPFAM" id="SSF53756">
    <property type="entry name" value="UDP-Glycosyltransferase/glycogen phosphorylase"/>
    <property type="match status" value="1"/>
</dbReference>
<dbReference type="EC" id="2.4.1.52" evidence="3"/>
<dbReference type="Pfam" id="PF00534">
    <property type="entry name" value="Glycos_transf_1"/>
    <property type="match status" value="1"/>
</dbReference>
<evidence type="ECO:0000259" key="2">
    <source>
        <dbReference type="Pfam" id="PF13439"/>
    </source>
</evidence>
<dbReference type="PANTHER" id="PTHR12526">
    <property type="entry name" value="GLYCOSYLTRANSFERASE"/>
    <property type="match status" value="1"/>
</dbReference>
<dbReference type="GO" id="GO:0047265">
    <property type="term" value="F:poly(glycerol-phosphate) alpha-glucosyltransferase activity"/>
    <property type="evidence" value="ECO:0007669"/>
    <property type="project" value="UniProtKB-EC"/>
</dbReference>
<evidence type="ECO:0000259" key="1">
    <source>
        <dbReference type="Pfam" id="PF00534"/>
    </source>
</evidence>
<feature type="domain" description="Glycosyltransferase subfamily 4-like N-terminal" evidence="2">
    <location>
        <begin position="13"/>
        <end position="162"/>
    </location>
</feature>
<dbReference type="AlphaFoldDB" id="A0A4U9HY48"/>
<dbReference type="EMBL" id="LR590463">
    <property type="protein sequence ID" value="VTP68611.1"/>
    <property type="molecule type" value="Genomic_DNA"/>
</dbReference>
<gene>
    <name evidence="3" type="primary">tagE_2</name>
    <name evidence="3" type="ORF">NCTC12971_05717</name>
</gene>
<dbReference type="Gene3D" id="3.40.50.2000">
    <property type="entry name" value="Glycogen Phosphorylase B"/>
    <property type="match status" value="2"/>
</dbReference>
<keyword evidence="3" id="KW-0808">Transferase</keyword>
<dbReference type="InterPro" id="IPR001296">
    <property type="entry name" value="Glyco_trans_1"/>
</dbReference>
<keyword evidence="3" id="KW-0328">Glycosyltransferase</keyword>
<dbReference type="InterPro" id="IPR028098">
    <property type="entry name" value="Glyco_trans_4-like_N"/>
</dbReference>
<name>A0A4U9HY48_SERRU</name>
<protein>
    <submittedName>
        <fullName evidence="3">Probable poly(Glycerol-phosphate) alpha-glucosyltransferase</fullName>
        <ecNumber evidence="3">2.4.1.52</ecNumber>
    </submittedName>
</protein>
<feature type="domain" description="Glycosyl transferase family 1" evidence="1">
    <location>
        <begin position="167"/>
        <end position="302"/>
    </location>
</feature>
<organism evidence="3 4">
    <name type="scientific">Serratia rubidaea</name>
    <name type="common">Serratia marinorubra</name>
    <dbReference type="NCBI Taxonomy" id="61652"/>
    <lineage>
        <taxon>Bacteria</taxon>
        <taxon>Pseudomonadati</taxon>
        <taxon>Pseudomonadota</taxon>
        <taxon>Gammaproteobacteria</taxon>
        <taxon>Enterobacterales</taxon>
        <taxon>Yersiniaceae</taxon>
        <taxon>Serratia</taxon>
    </lineage>
</organism>